<name>A0A3S4Z3P0_9FIRM</name>
<dbReference type="InterPro" id="IPR058709">
    <property type="entry name" value="BSH_RND-rel"/>
</dbReference>
<dbReference type="EMBL" id="LR134523">
    <property type="protein sequence ID" value="VEJ35491.1"/>
    <property type="molecule type" value="Genomic_DNA"/>
</dbReference>
<protein>
    <submittedName>
        <fullName evidence="3">HlyD family secretion protein</fullName>
    </submittedName>
</protein>
<feature type="domain" description="RND related beta-barrel" evidence="1">
    <location>
        <begin position="289"/>
        <end position="342"/>
    </location>
</feature>
<sequence>MTKRGGTRKKIEKKRRSRRIRRRVLLFLVLLLFLSGAGYGIYYHITHRLGTVYPTQIKYRDVVRDKGYLIYEEDTVFTKGNGIAIYNVREGKKVPKGHVVANINVMNDNSEIKDRLIKVNAAIDFKNDRKNKDKSEDLTKEDVNVIRNIQRFIRDEDGEKLISSINTLDLRTKPAVNVSELNELLKLSPDALEEQRNILTEKIATTNSDYKAPISGIISYRFDDLRGALSPKKDDSVFTTAYLKGLKLTPIERGENRVKEDHAFFRSIGDTEYKVALSVEDLRLLPEGENKRLDVRIGNVTAKGEIESVNREGRGGVVILRLQDKLQEVYAPRVQEVTIIKSEEPAYAVPKECIVRGPDGETGVYADAIRGFVKFVPVSVLSRDAKRAYLRVGDADGRILVAKGDKKSTVSADDAIVLKPNKVDKTRVIY</sequence>
<dbReference type="Proteomes" id="UP000269544">
    <property type="component" value="Chromosome"/>
</dbReference>
<gene>
    <name evidence="3" type="ORF">NCTC13079_00716</name>
</gene>
<keyword evidence="4" id="KW-1185">Reference proteome</keyword>
<accession>A0A3S4Z3P0</accession>
<dbReference type="OrthoDB" id="1834786at2"/>
<evidence type="ECO:0000259" key="2">
    <source>
        <dbReference type="Pfam" id="PF26018"/>
    </source>
</evidence>
<evidence type="ECO:0000259" key="1">
    <source>
        <dbReference type="Pfam" id="PF26011"/>
    </source>
</evidence>
<proteinExistence type="predicted"/>
<dbReference type="KEGG" id="piv:NCTC13079_00716"/>
<dbReference type="Pfam" id="PF26018">
    <property type="entry name" value="BSH_RND_rel"/>
    <property type="match status" value="1"/>
</dbReference>
<evidence type="ECO:0000313" key="3">
    <source>
        <dbReference type="EMBL" id="VEJ35491.1"/>
    </source>
</evidence>
<dbReference type="RefSeq" id="WP_126465285.1">
    <property type="nucleotide sequence ID" value="NZ_LR134523.1"/>
</dbReference>
<feature type="domain" description="RND related barrel-sandwich hybrid" evidence="2">
    <location>
        <begin position="75"/>
        <end position="261"/>
    </location>
</feature>
<reference evidence="3 4" key="1">
    <citation type="submission" date="2018-12" db="EMBL/GenBank/DDBJ databases">
        <authorList>
            <consortium name="Pathogen Informatics"/>
        </authorList>
    </citation>
    <scope>NUCLEOTIDE SEQUENCE [LARGE SCALE GENOMIC DNA]</scope>
    <source>
        <strain evidence="3 4">NCTC13079</strain>
    </source>
</reference>
<organism evidence="3 4">
    <name type="scientific">Aedoeadaptatus ivorii</name>
    <dbReference type="NCBI Taxonomy" id="54006"/>
    <lineage>
        <taxon>Bacteria</taxon>
        <taxon>Bacillati</taxon>
        <taxon>Bacillota</taxon>
        <taxon>Tissierellia</taxon>
        <taxon>Tissierellales</taxon>
        <taxon>Peptoniphilaceae</taxon>
        <taxon>Aedoeadaptatus</taxon>
    </lineage>
</organism>
<dbReference type="InterPro" id="IPR058729">
    <property type="entry name" value="Beta-barrel_RND-rel"/>
</dbReference>
<dbReference type="AlphaFoldDB" id="A0A3S4Z3P0"/>
<dbReference type="Pfam" id="PF26011">
    <property type="entry name" value="Beta-barrel_RND_rel"/>
    <property type="match status" value="1"/>
</dbReference>
<evidence type="ECO:0000313" key="4">
    <source>
        <dbReference type="Proteomes" id="UP000269544"/>
    </source>
</evidence>